<evidence type="ECO:0000313" key="3">
    <source>
        <dbReference type="Proteomes" id="UP000326396"/>
    </source>
</evidence>
<proteinExistence type="predicted"/>
<dbReference type="EMBL" id="SZYD01002542">
    <property type="protein sequence ID" value="KAC9430407.1"/>
    <property type="molecule type" value="Genomic_DNA"/>
</dbReference>
<sequence length="337" mass="39680">MSNTTFTTQFSEAKAQFLPFWTSDHTQGILTIPQLRKRKKPPMFKFRNFLTHKKGFKEMVEKEWMKNIQGCQMYNVVQKLKAMKTCIRRFETKKEGRTKSIGKGMDEKYTRMPDKLKAMKTCIRRFETKKEGRTKSIQRLKNELGKVQEAIDQDSTNSDLREEEAHYLAAVKMLDNDEEQMLKQRAKVNWLRWGDQNTRYFHHVIQARKQRNTIRSVKNTEGMEFQDDQVPPQFIAYYEKLLGTQDTLERISNQNELFIRKIPDNIASPDGYTSRFFKATWDIVGKEVSDAIREFFENGKLLKQVNSAIITLIPKKAYTESIVDYRPSHVVMLSTNC</sequence>
<evidence type="ECO:0000256" key="1">
    <source>
        <dbReference type="SAM" id="Coils"/>
    </source>
</evidence>
<dbReference type="Proteomes" id="UP000326396">
    <property type="component" value="Unassembled WGS sequence"/>
</dbReference>
<comment type="caution">
    <text evidence="2">The sequence shown here is derived from an EMBL/GenBank/DDBJ whole genome shotgun (WGS) entry which is preliminary data.</text>
</comment>
<keyword evidence="1" id="KW-0175">Coiled coil</keyword>
<protein>
    <recommendedName>
        <fullName evidence="4">Reverse transcriptase domain-containing protein</fullName>
    </recommendedName>
</protein>
<keyword evidence="3" id="KW-1185">Reference proteome</keyword>
<organism evidence="2 3">
    <name type="scientific">Mikania micrantha</name>
    <name type="common">bitter vine</name>
    <dbReference type="NCBI Taxonomy" id="192012"/>
    <lineage>
        <taxon>Eukaryota</taxon>
        <taxon>Viridiplantae</taxon>
        <taxon>Streptophyta</taxon>
        <taxon>Embryophyta</taxon>
        <taxon>Tracheophyta</taxon>
        <taxon>Spermatophyta</taxon>
        <taxon>Magnoliopsida</taxon>
        <taxon>eudicotyledons</taxon>
        <taxon>Gunneridae</taxon>
        <taxon>Pentapetalae</taxon>
        <taxon>asterids</taxon>
        <taxon>campanulids</taxon>
        <taxon>Asterales</taxon>
        <taxon>Asteraceae</taxon>
        <taxon>Asteroideae</taxon>
        <taxon>Heliantheae alliance</taxon>
        <taxon>Eupatorieae</taxon>
        <taxon>Mikania</taxon>
    </lineage>
</organism>
<feature type="coiled-coil region" evidence="1">
    <location>
        <begin position="123"/>
        <end position="157"/>
    </location>
</feature>
<name>A0A5N6LAA4_9ASTR</name>
<evidence type="ECO:0008006" key="4">
    <source>
        <dbReference type="Google" id="ProtNLM"/>
    </source>
</evidence>
<reference evidence="2 3" key="1">
    <citation type="submission" date="2019-05" db="EMBL/GenBank/DDBJ databases">
        <title>Mikania micrantha, genome provides insights into the molecular mechanism of rapid growth.</title>
        <authorList>
            <person name="Liu B."/>
        </authorList>
    </citation>
    <scope>NUCLEOTIDE SEQUENCE [LARGE SCALE GENOMIC DNA]</scope>
    <source>
        <strain evidence="2">NLD-2019</strain>
        <tissue evidence="2">Leaf</tissue>
    </source>
</reference>
<evidence type="ECO:0000313" key="2">
    <source>
        <dbReference type="EMBL" id="KAC9430407.1"/>
    </source>
</evidence>
<gene>
    <name evidence="2" type="ORF">E3N88_45855</name>
</gene>
<accession>A0A5N6LAA4</accession>
<dbReference type="OrthoDB" id="1938551at2759"/>
<dbReference type="AlphaFoldDB" id="A0A5N6LAA4"/>